<sequence length="393" mass="44643">MVEPVNENEEELSLLSLNSNVDGSWRLNFDGYQLSPERKEKKPSRGIHDCYGVLGPEDDVAEYYQQQVEMLEGFNEMDALTERGFIPGMSKEEKENLARSETFAIRVSNFANMVLFAAKVYASVKSGSLAIIASTLDSLLDLLSGFILWFTAFSMQTPNPYQYPIGKKRMQPLGILVFASVMATLGLQIILESLRTLLSDESDFDLTKEQERWVVGIMLSVTLVKLMLMVYCRSFTNEIVKAYAQDHFFDVITNIIGLIAALLANYMEDWMDPVGAIILALYTIRTWSMTVLENVNSLVGKSATPDYLQKLTYLCWNHHKAIRHIDTVRAYTFGSHYFVEVDIVLPSIMPLQEAHDIGESLQEKLELLPEIERAFVHLDYECTHKPEHAQSHS</sequence>
<reference evidence="11 12" key="1">
    <citation type="submission" date="2024-01" db="EMBL/GenBank/DDBJ databases">
        <authorList>
            <person name="Waweru B."/>
        </authorList>
    </citation>
    <scope>NUCLEOTIDE SEQUENCE [LARGE SCALE GENOMIC DNA]</scope>
</reference>
<name>A0AAV1QWZ9_9ROSI</name>
<keyword evidence="4 8" id="KW-0812">Transmembrane</keyword>
<evidence type="ECO:0000256" key="4">
    <source>
        <dbReference type="ARBA" id="ARBA00022692"/>
    </source>
</evidence>
<dbReference type="FunFam" id="1.20.1510.10:FF:000003">
    <property type="entry name" value="Metal tolerance protein 11"/>
    <property type="match status" value="1"/>
</dbReference>
<dbReference type="Pfam" id="PF01545">
    <property type="entry name" value="Cation_efflux"/>
    <property type="match status" value="1"/>
</dbReference>
<evidence type="ECO:0000313" key="12">
    <source>
        <dbReference type="Proteomes" id="UP001314170"/>
    </source>
</evidence>
<evidence type="ECO:0000256" key="1">
    <source>
        <dbReference type="ARBA" id="ARBA00004127"/>
    </source>
</evidence>
<keyword evidence="7 8" id="KW-0472">Membrane</keyword>
<dbReference type="FunFam" id="3.30.70.1350:FF:000001">
    <property type="entry name" value="Metal tolerance protein 11"/>
    <property type="match status" value="1"/>
</dbReference>
<dbReference type="SUPFAM" id="SSF161111">
    <property type="entry name" value="Cation efflux protein transmembrane domain-like"/>
    <property type="match status" value="1"/>
</dbReference>
<proteinExistence type="inferred from homology"/>
<comment type="caution">
    <text evidence="11">The sequence shown here is derived from an EMBL/GenBank/DDBJ whole genome shotgun (WGS) entry which is preliminary data.</text>
</comment>
<dbReference type="InterPro" id="IPR027470">
    <property type="entry name" value="Cation_efflux_CTD"/>
</dbReference>
<dbReference type="PANTHER" id="PTHR43840">
    <property type="entry name" value="MITOCHONDRIAL METAL TRANSPORTER 1-RELATED"/>
    <property type="match status" value="1"/>
</dbReference>
<dbReference type="GO" id="GO:0012505">
    <property type="term" value="C:endomembrane system"/>
    <property type="evidence" value="ECO:0007669"/>
    <property type="project" value="UniProtKB-SubCell"/>
</dbReference>
<evidence type="ECO:0000256" key="2">
    <source>
        <dbReference type="ARBA" id="ARBA00008873"/>
    </source>
</evidence>
<dbReference type="InterPro" id="IPR058533">
    <property type="entry name" value="Cation_efflux_TM"/>
</dbReference>
<feature type="domain" description="Cation efflux protein transmembrane" evidence="9">
    <location>
        <begin position="107"/>
        <end position="299"/>
    </location>
</feature>
<evidence type="ECO:0000256" key="8">
    <source>
        <dbReference type="SAM" id="Phobius"/>
    </source>
</evidence>
<dbReference type="EMBL" id="CAWUPB010000850">
    <property type="protein sequence ID" value="CAK7325613.1"/>
    <property type="molecule type" value="Genomic_DNA"/>
</dbReference>
<dbReference type="InterPro" id="IPR027469">
    <property type="entry name" value="Cation_efflux_TMD_sf"/>
</dbReference>
<dbReference type="Pfam" id="PF16916">
    <property type="entry name" value="ZT_dimer"/>
    <property type="match status" value="1"/>
</dbReference>
<feature type="domain" description="Cation efflux protein cytoplasmic" evidence="10">
    <location>
        <begin position="318"/>
        <end position="379"/>
    </location>
</feature>
<dbReference type="Gene3D" id="1.20.1510.10">
    <property type="entry name" value="Cation efflux protein transmembrane domain"/>
    <property type="match status" value="1"/>
</dbReference>
<dbReference type="Proteomes" id="UP001314170">
    <property type="component" value="Unassembled WGS sequence"/>
</dbReference>
<feature type="transmembrane region" description="Helical" evidence="8">
    <location>
        <begin position="173"/>
        <end position="191"/>
    </location>
</feature>
<evidence type="ECO:0000259" key="10">
    <source>
        <dbReference type="Pfam" id="PF16916"/>
    </source>
</evidence>
<dbReference type="AlphaFoldDB" id="A0AAV1QWZ9"/>
<dbReference type="GO" id="GO:0010486">
    <property type="term" value="F:manganese:proton antiporter activity"/>
    <property type="evidence" value="ECO:0007669"/>
    <property type="project" value="TreeGrafter"/>
</dbReference>
<evidence type="ECO:0000256" key="3">
    <source>
        <dbReference type="ARBA" id="ARBA00022448"/>
    </source>
</evidence>
<dbReference type="SUPFAM" id="SSF160240">
    <property type="entry name" value="Cation efflux protein cytoplasmic domain-like"/>
    <property type="match status" value="1"/>
</dbReference>
<keyword evidence="12" id="KW-1185">Reference proteome</keyword>
<comment type="similarity">
    <text evidence="2">Belongs to the cation diffusion facilitator (CDF) transporter (TC 2.A.4) family. SLC30A subfamily.</text>
</comment>
<organism evidence="11 12">
    <name type="scientific">Dovyalis caffra</name>
    <dbReference type="NCBI Taxonomy" id="77055"/>
    <lineage>
        <taxon>Eukaryota</taxon>
        <taxon>Viridiplantae</taxon>
        <taxon>Streptophyta</taxon>
        <taxon>Embryophyta</taxon>
        <taxon>Tracheophyta</taxon>
        <taxon>Spermatophyta</taxon>
        <taxon>Magnoliopsida</taxon>
        <taxon>eudicotyledons</taxon>
        <taxon>Gunneridae</taxon>
        <taxon>Pentapetalae</taxon>
        <taxon>rosids</taxon>
        <taxon>fabids</taxon>
        <taxon>Malpighiales</taxon>
        <taxon>Salicaceae</taxon>
        <taxon>Flacourtieae</taxon>
        <taxon>Dovyalis</taxon>
    </lineage>
</organism>
<keyword evidence="5 8" id="KW-1133">Transmembrane helix</keyword>
<gene>
    <name evidence="11" type="ORF">DCAF_LOCUS3294</name>
</gene>
<evidence type="ECO:0000259" key="9">
    <source>
        <dbReference type="Pfam" id="PF01545"/>
    </source>
</evidence>
<dbReference type="GO" id="GO:0016020">
    <property type="term" value="C:membrane"/>
    <property type="evidence" value="ECO:0007669"/>
    <property type="project" value="InterPro"/>
</dbReference>
<comment type="subcellular location">
    <subcellularLocation>
        <location evidence="1">Endomembrane system</location>
        <topology evidence="1">Multi-pass membrane protein</topology>
    </subcellularLocation>
</comment>
<keyword evidence="3" id="KW-0813">Transport</keyword>
<evidence type="ECO:0000313" key="11">
    <source>
        <dbReference type="EMBL" id="CAK7325613.1"/>
    </source>
</evidence>
<protein>
    <submittedName>
        <fullName evidence="11">Uncharacterized protein</fullName>
    </submittedName>
</protein>
<feature type="transmembrane region" description="Helical" evidence="8">
    <location>
        <begin position="128"/>
        <end position="152"/>
    </location>
</feature>
<dbReference type="InterPro" id="IPR002524">
    <property type="entry name" value="Cation_efflux"/>
</dbReference>
<evidence type="ECO:0000256" key="7">
    <source>
        <dbReference type="ARBA" id="ARBA00023136"/>
    </source>
</evidence>
<dbReference type="Gene3D" id="3.30.70.1350">
    <property type="entry name" value="Cation efflux protein, cytoplasmic domain"/>
    <property type="match status" value="1"/>
</dbReference>
<dbReference type="PANTHER" id="PTHR43840:SF5">
    <property type="entry name" value="METAL TOLERANCE PROTEIN 11"/>
    <property type="match status" value="1"/>
</dbReference>
<dbReference type="InterPro" id="IPR050291">
    <property type="entry name" value="CDF_Transporter"/>
</dbReference>
<feature type="transmembrane region" description="Helical" evidence="8">
    <location>
        <begin position="248"/>
        <end position="267"/>
    </location>
</feature>
<dbReference type="NCBIfam" id="TIGR01297">
    <property type="entry name" value="CDF"/>
    <property type="match status" value="1"/>
</dbReference>
<keyword evidence="6" id="KW-0406">Ion transport</keyword>
<evidence type="ECO:0000256" key="6">
    <source>
        <dbReference type="ARBA" id="ARBA00023065"/>
    </source>
</evidence>
<dbReference type="InterPro" id="IPR036837">
    <property type="entry name" value="Cation_efflux_CTD_sf"/>
</dbReference>
<accession>A0AAV1QWZ9</accession>
<evidence type="ECO:0000256" key="5">
    <source>
        <dbReference type="ARBA" id="ARBA00022989"/>
    </source>
</evidence>
<feature type="transmembrane region" description="Helical" evidence="8">
    <location>
        <begin position="213"/>
        <end position="236"/>
    </location>
</feature>